<evidence type="ECO:0000313" key="1">
    <source>
        <dbReference type="EMBL" id="KRX90396.1"/>
    </source>
</evidence>
<dbReference type="EMBL" id="JYDQ01004688">
    <property type="protein sequence ID" value="KRX90396.1"/>
    <property type="molecule type" value="Genomic_DNA"/>
</dbReference>
<reference evidence="1 2" key="1">
    <citation type="submission" date="2015-01" db="EMBL/GenBank/DDBJ databases">
        <title>Evolution of Trichinella species and genotypes.</title>
        <authorList>
            <person name="Korhonen P.K."/>
            <person name="Edoardo P."/>
            <person name="Giuseppe L.R."/>
            <person name="Gasser R.B."/>
        </authorList>
    </citation>
    <scope>NUCLEOTIDE SEQUENCE [LARGE SCALE GENOMIC DNA]</scope>
    <source>
        <strain evidence="1">ISS2496</strain>
    </source>
</reference>
<organism evidence="1 2">
    <name type="scientific">Trichinella patagoniensis</name>
    <dbReference type="NCBI Taxonomy" id="990121"/>
    <lineage>
        <taxon>Eukaryota</taxon>
        <taxon>Metazoa</taxon>
        <taxon>Ecdysozoa</taxon>
        <taxon>Nematoda</taxon>
        <taxon>Enoplea</taxon>
        <taxon>Dorylaimia</taxon>
        <taxon>Trichinellida</taxon>
        <taxon>Trichinellidae</taxon>
        <taxon>Trichinella</taxon>
    </lineage>
</organism>
<proteinExistence type="predicted"/>
<dbReference type="AlphaFoldDB" id="A0A0V0XQY6"/>
<gene>
    <name evidence="1" type="ORF">T12_817</name>
</gene>
<keyword evidence="2" id="KW-1185">Reference proteome</keyword>
<comment type="caution">
    <text evidence="1">The sequence shown here is derived from an EMBL/GenBank/DDBJ whole genome shotgun (WGS) entry which is preliminary data.</text>
</comment>
<evidence type="ECO:0000313" key="2">
    <source>
        <dbReference type="Proteomes" id="UP000054783"/>
    </source>
</evidence>
<dbReference type="Proteomes" id="UP000054783">
    <property type="component" value="Unassembled WGS sequence"/>
</dbReference>
<sequence length="35" mass="3907">MSFPNLQIVLIGIIQQCISPVPIASRHLSSVPYRQ</sequence>
<protein>
    <submittedName>
        <fullName evidence="1">Uncharacterized protein</fullName>
    </submittedName>
</protein>
<accession>A0A0V0XQY6</accession>
<name>A0A0V0XQY6_9BILA</name>